<keyword evidence="4" id="KW-1185">Reference proteome</keyword>
<dbReference type="Pfam" id="PF00462">
    <property type="entry name" value="Glutaredoxin"/>
    <property type="match status" value="1"/>
</dbReference>
<evidence type="ECO:0000313" key="4">
    <source>
        <dbReference type="Proteomes" id="UP000007305"/>
    </source>
</evidence>
<dbReference type="SUPFAM" id="SSF52833">
    <property type="entry name" value="Thioredoxin-like"/>
    <property type="match status" value="1"/>
</dbReference>
<dbReference type="FunCoup" id="A0A804UF21">
    <property type="interactions" value="265"/>
</dbReference>
<protein>
    <recommendedName>
        <fullName evidence="2">Glutaredoxin domain-containing protein</fullName>
    </recommendedName>
</protein>
<reference evidence="4" key="1">
    <citation type="submission" date="2015-12" db="EMBL/GenBank/DDBJ databases">
        <title>Update maize B73 reference genome by single molecule sequencing technologies.</title>
        <authorList>
            <consortium name="Maize Genome Sequencing Project"/>
            <person name="Ware D."/>
        </authorList>
    </citation>
    <scope>NUCLEOTIDE SEQUENCE [LARGE SCALE GENOMIC DNA]</scope>
    <source>
        <strain evidence="4">cv. B73</strain>
    </source>
</reference>
<sequence>MDDCGGGGGKRPFQLARSLTYHHHPGHRPAAASRWRRQHQQHQLADEPRAPRPQAVVLYTTSLRGVRRTFADCAAVRAILRGFRVAVDERDVSMDAALRREVQALLAARGRAFALPQLLIGGRLVGGADEVRQLNETGQLRRLLDGAAGQDPAFVCDACGGVRFVPCAGCGGGRKVFVEEEGRVVRCVECNENGLVSVLCSYIQRRRRFAKMTLDSAYASKRG</sequence>
<name>A0A804UF21_MAIZE</name>
<reference evidence="3" key="3">
    <citation type="submission" date="2021-05" db="UniProtKB">
        <authorList>
            <consortium name="EnsemblPlants"/>
        </authorList>
    </citation>
    <scope>IDENTIFICATION</scope>
    <source>
        <strain evidence="3">cv. B73</strain>
    </source>
</reference>
<dbReference type="Gene3D" id="3.40.30.10">
    <property type="entry name" value="Glutaredoxin"/>
    <property type="match status" value="1"/>
</dbReference>
<dbReference type="PANTHER" id="PTHR45669:SF60">
    <property type="entry name" value="GLUTAREDOXIN FAMILY PROTEIN, EXPRESSED"/>
    <property type="match status" value="1"/>
</dbReference>
<evidence type="ECO:0000259" key="2">
    <source>
        <dbReference type="Pfam" id="PF00462"/>
    </source>
</evidence>
<feature type="domain" description="Glutaredoxin" evidence="2">
    <location>
        <begin position="56"/>
        <end position="125"/>
    </location>
</feature>
<dbReference type="EnsemblPlants" id="Zm00001eb329850_T001">
    <property type="protein sequence ID" value="Zm00001eb329850_P001"/>
    <property type="gene ID" value="Zm00001eb329850"/>
</dbReference>
<dbReference type="InterPro" id="IPR002109">
    <property type="entry name" value="Glutaredoxin"/>
</dbReference>
<dbReference type="PANTHER" id="PTHR45669">
    <property type="entry name" value="GLUTAREDOXIN DOMAIN-CONTAINING CYSTEINE-RICH PROTEIN CG12206-RELATED"/>
    <property type="match status" value="1"/>
</dbReference>
<feature type="region of interest" description="Disordered" evidence="1">
    <location>
        <begin position="23"/>
        <end position="50"/>
    </location>
</feature>
<gene>
    <name evidence="3" type="primary">LOC100284992</name>
</gene>
<dbReference type="InParanoid" id="A0A804UF21"/>
<dbReference type="PROSITE" id="PS51354">
    <property type="entry name" value="GLUTAREDOXIN_2"/>
    <property type="match status" value="1"/>
</dbReference>
<evidence type="ECO:0000313" key="3">
    <source>
        <dbReference type="EnsemblPlants" id="Zm00001eb329850_P001"/>
    </source>
</evidence>
<organism evidence="3 4">
    <name type="scientific">Zea mays</name>
    <name type="common">Maize</name>
    <dbReference type="NCBI Taxonomy" id="4577"/>
    <lineage>
        <taxon>Eukaryota</taxon>
        <taxon>Viridiplantae</taxon>
        <taxon>Streptophyta</taxon>
        <taxon>Embryophyta</taxon>
        <taxon>Tracheophyta</taxon>
        <taxon>Spermatophyta</taxon>
        <taxon>Magnoliopsida</taxon>
        <taxon>Liliopsida</taxon>
        <taxon>Poales</taxon>
        <taxon>Poaceae</taxon>
        <taxon>PACMAD clade</taxon>
        <taxon>Panicoideae</taxon>
        <taxon>Andropogonodae</taxon>
        <taxon>Andropogoneae</taxon>
        <taxon>Tripsacinae</taxon>
        <taxon>Zea</taxon>
    </lineage>
</organism>
<dbReference type="AlphaFoldDB" id="A0A804UF21"/>
<proteinExistence type="predicted"/>
<dbReference type="Proteomes" id="UP000007305">
    <property type="component" value="Chromosome 7"/>
</dbReference>
<reference evidence="3" key="2">
    <citation type="submission" date="2019-07" db="EMBL/GenBank/DDBJ databases">
        <authorList>
            <person name="Seetharam A."/>
            <person name="Woodhouse M."/>
            <person name="Cannon E."/>
        </authorList>
    </citation>
    <scope>NUCLEOTIDE SEQUENCE [LARGE SCALE GENOMIC DNA]</scope>
    <source>
        <strain evidence="3">cv. B73</strain>
    </source>
</reference>
<dbReference type="InterPro" id="IPR036249">
    <property type="entry name" value="Thioredoxin-like_sf"/>
</dbReference>
<accession>A0A804UF21</accession>
<dbReference type="Gramene" id="Zm00001eb329850_T001">
    <property type="protein sequence ID" value="Zm00001eb329850_P001"/>
    <property type="gene ID" value="Zm00001eb329850"/>
</dbReference>
<dbReference type="CDD" id="cd03031">
    <property type="entry name" value="GRX_GRX_like"/>
    <property type="match status" value="1"/>
</dbReference>
<dbReference type="Pfam" id="PF23733">
    <property type="entry name" value="GRXCR1-2_C"/>
    <property type="match status" value="1"/>
</dbReference>
<evidence type="ECO:0000256" key="1">
    <source>
        <dbReference type="SAM" id="MobiDB-lite"/>
    </source>
</evidence>